<comment type="caution">
    <text evidence="1">The sequence shown here is derived from an EMBL/GenBank/DDBJ whole genome shotgun (WGS) entry which is preliminary data.</text>
</comment>
<protein>
    <submittedName>
        <fullName evidence="1">Uncharacterized protein</fullName>
    </submittedName>
</protein>
<gene>
    <name evidence="1" type="ORF">HPB51_016635</name>
</gene>
<keyword evidence="2" id="KW-1185">Reference proteome</keyword>
<dbReference type="InterPro" id="IPR005312">
    <property type="entry name" value="DUF1759"/>
</dbReference>
<dbReference type="Proteomes" id="UP000821866">
    <property type="component" value="Chromosome 2"/>
</dbReference>
<accession>A0A9J6EHY7</accession>
<evidence type="ECO:0000313" key="2">
    <source>
        <dbReference type="Proteomes" id="UP000821866"/>
    </source>
</evidence>
<proteinExistence type="predicted"/>
<organism evidence="1 2">
    <name type="scientific">Rhipicephalus microplus</name>
    <name type="common">Cattle tick</name>
    <name type="synonym">Boophilus microplus</name>
    <dbReference type="NCBI Taxonomy" id="6941"/>
    <lineage>
        <taxon>Eukaryota</taxon>
        <taxon>Metazoa</taxon>
        <taxon>Ecdysozoa</taxon>
        <taxon>Arthropoda</taxon>
        <taxon>Chelicerata</taxon>
        <taxon>Arachnida</taxon>
        <taxon>Acari</taxon>
        <taxon>Parasitiformes</taxon>
        <taxon>Ixodida</taxon>
        <taxon>Ixodoidea</taxon>
        <taxon>Ixodidae</taxon>
        <taxon>Rhipicephalinae</taxon>
        <taxon>Rhipicephalus</taxon>
        <taxon>Boophilus</taxon>
    </lineage>
</organism>
<dbReference type="EMBL" id="JABSTU010000004">
    <property type="protein sequence ID" value="KAH8033863.1"/>
    <property type="molecule type" value="Genomic_DNA"/>
</dbReference>
<reference evidence="1" key="2">
    <citation type="submission" date="2021-09" db="EMBL/GenBank/DDBJ databases">
        <authorList>
            <person name="Jia N."/>
            <person name="Wang J."/>
            <person name="Shi W."/>
            <person name="Du L."/>
            <person name="Sun Y."/>
            <person name="Zhan W."/>
            <person name="Jiang J."/>
            <person name="Wang Q."/>
            <person name="Zhang B."/>
            <person name="Ji P."/>
            <person name="Sakyi L.B."/>
            <person name="Cui X."/>
            <person name="Yuan T."/>
            <person name="Jiang B."/>
            <person name="Yang W."/>
            <person name="Lam T.T.-Y."/>
            <person name="Chang Q."/>
            <person name="Ding S."/>
            <person name="Wang X."/>
            <person name="Zhu J."/>
            <person name="Ruan X."/>
            <person name="Zhao L."/>
            <person name="Wei J."/>
            <person name="Que T."/>
            <person name="Du C."/>
            <person name="Cheng J."/>
            <person name="Dai P."/>
            <person name="Han X."/>
            <person name="Huang E."/>
            <person name="Gao Y."/>
            <person name="Liu J."/>
            <person name="Shao H."/>
            <person name="Ye R."/>
            <person name="Li L."/>
            <person name="Wei W."/>
            <person name="Wang X."/>
            <person name="Wang C."/>
            <person name="Huo Q."/>
            <person name="Li W."/>
            <person name="Guo W."/>
            <person name="Chen H."/>
            <person name="Chen S."/>
            <person name="Zhou L."/>
            <person name="Zhou L."/>
            <person name="Ni X."/>
            <person name="Tian J."/>
            <person name="Zhou Y."/>
            <person name="Sheng Y."/>
            <person name="Liu T."/>
            <person name="Pan Y."/>
            <person name="Xia L."/>
            <person name="Li J."/>
            <person name="Zhao F."/>
            <person name="Cao W."/>
        </authorList>
    </citation>
    <scope>NUCLEOTIDE SEQUENCE</scope>
    <source>
        <strain evidence="1">Rmic-2018</strain>
        <tissue evidence="1">Larvae</tissue>
    </source>
</reference>
<dbReference type="AlphaFoldDB" id="A0A9J6EHY7"/>
<dbReference type="Pfam" id="PF03564">
    <property type="entry name" value="DUF1759"/>
    <property type="match status" value="1"/>
</dbReference>
<evidence type="ECO:0000313" key="1">
    <source>
        <dbReference type="EMBL" id="KAH8033863.1"/>
    </source>
</evidence>
<sequence length="259" mass="29003">MARTPSQFHSSSSAHTHRSCCTVSWLASILFFEFTLEAESYRPDQFLGDHSSLLKRFQTMALHFNNGEMVNFCISTISLPRITHSGKKSSSPHSSCIHLTNNSTAGLIFGNSLGPLLRKTKTKEKKFQYLKTLLKGDAAAPISGLEVTAECYSNAIDSFKNLGDNQRIVQDDLRRLRALLAVDSSEDVYNLLKLLDYGLCHIRGLKELNVSPPSYATMDDGKFVEGIANRHRRWLLQERSQPKVTTVYNIQCRLGTTTA</sequence>
<reference evidence="1" key="1">
    <citation type="journal article" date="2020" name="Cell">
        <title>Large-Scale Comparative Analyses of Tick Genomes Elucidate Their Genetic Diversity and Vector Capacities.</title>
        <authorList>
            <consortium name="Tick Genome and Microbiome Consortium (TIGMIC)"/>
            <person name="Jia N."/>
            <person name="Wang J."/>
            <person name="Shi W."/>
            <person name="Du L."/>
            <person name="Sun Y."/>
            <person name="Zhan W."/>
            <person name="Jiang J.F."/>
            <person name="Wang Q."/>
            <person name="Zhang B."/>
            <person name="Ji P."/>
            <person name="Bell-Sakyi L."/>
            <person name="Cui X.M."/>
            <person name="Yuan T.T."/>
            <person name="Jiang B.G."/>
            <person name="Yang W.F."/>
            <person name="Lam T.T."/>
            <person name="Chang Q.C."/>
            <person name="Ding S.J."/>
            <person name="Wang X.J."/>
            <person name="Zhu J.G."/>
            <person name="Ruan X.D."/>
            <person name="Zhao L."/>
            <person name="Wei J.T."/>
            <person name="Ye R.Z."/>
            <person name="Que T.C."/>
            <person name="Du C.H."/>
            <person name="Zhou Y.H."/>
            <person name="Cheng J.X."/>
            <person name="Dai P.F."/>
            <person name="Guo W.B."/>
            <person name="Han X.H."/>
            <person name="Huang E.J."/>
            <person name="Li L.F."/>
            <person name="Wei W."/>
            <person name="Gao Y.C."/>
            <person name="Liu J.Z."/>
            <person name="Shao H.Z."/>
            <person name="Wang X."/>
            <person name="Wang C.C."/>
            <person name="Yang T.C."/>
            <person name="Huo Q.B."/>
            <person name="Li W."/>
            <person name="Chen H.Y."/>
            <person name="Chen S.E."/>
            <person name="Zhou L.G."/>
            <person name="Ni X.B."/>
            <person name="Tian J.H."/>
            <person name="Sheng Y."/>
            <person name="Liu T."/>
            <person name="Pan Y.S."/>
            <person name="Xia L.Y."/>
            <person name="Li J."/>
            <person name="Zhao F."/>
            <person name="Cao W.C."/>
        </authorList>
    </citation>
    <scope>NUCLEOTIDE SEQUENCE</scope>
    <source>
        <strain evidence="1">Rmic-2018</strain>
    </source>
</reference>
<name>A0A9J6EHY7_RHIMP</name>